<keyword evidence="2" id="KW-0969">Cilium</keyword>
<protein>
    <submittedName>
        <fullName evidence="2">Flagellin domain protein</fullName>
    </submittedName>
</protein>
<dbReference type="Pfam" id="PF00669">
    <property type="entry name" value="Flagellin_N"/>
    <property type="match status" value="1"/>
</dbReference>
<evidence type="ECO:0000259" key="1">
    <source>
        <dbReference type="Pfam" id="PF00669"/>
    </source>
</evidence>
<dbReference type="InterPro" id="IPR001492">
    <property type="entry name" value="Flagellin"/>
</dbReference>
<dbReference type="GO" id="GO:0009288">
    <property type="term" value="C:bacterial-type flagellum"/>
    <property type="evidence" value="ECO:0007669"/>
    <property type="project" value="InterPro"/>
</dbReference>
<keyword evidence="2" id="KW-0966">Cell projection</keyword>
<proteinExistence type="predicted"/>
<feature type="non-terminal residue" evidence="2">
    <location>
        <position position="76"/>
    </location>
</feature>
<dbReference type="GO" id="GO:0005198">
    <property type="term" value="F:structural molecule activity"/>
    <property type="evidence" value="ECO:0007669"/>
    <property type="project" value="InterPro"/>
</dbReference>
<feature type="domain" description="Flagellin N-terminal" evidence="1">
    <location>
        <begin position="6"/>
        <end position="76"/>
    </location>
</feature>
<reference evidence="2" key="1">
    <citation type="submission" date="2013-08" db="EMBL/GenBank/DDBJ databases">
        <authorList>
            <person name="Mendez C."/>
            <person name="Richter M."/>
            <person name="Ferrer M."/>
            <person name="Sanchez J."/>
        </authorList>
    </citation>
    <scope>NUCLEOTIDE SEQUENCE</scope>
</reference>
<dbReference type="EMBL" id="AUZX01000740">
    <property type="protein sequence ID" value="EQD80353.1"/>
    <property type="molecule type" value="Genomic_DNA"/>
</dbReference>
<name>T1CFC5_9ZZZZ</name>
<gene>
    <name evidence="2" type="ORF">B1A_00977</name>
</gene>
<dbReference type="PANTHER" id="PTHR42792">
    <property type="entry name" value="FLAGELLIN"/>
    <property type="match status" value="1"/>
</dbReference>
<dbReference type="SUPFAM" id="SSF64518">
    <property type="entry name" value="Phase 1 flagellin"/>
    <property type="match status" value="1"/>
</dbReference>
<organism evidence="2">
    <name type="scientific">mine drainage metagenome</name>
    <dbReference type="NCBI Taxonomy" id="410659"/>
    <lineage>
        <taxon>unclassified sequences</taxon>
        <taxon>metagenomes</taxon>
        <taxon>ecological metagenomes</taxon>
    </lineage>
</organism>
<dbReference type="PANTHER" id="PTHR42792:SF2">
    <property type="entry name" value="FLAGELLIN"/>
    <property type="match status" value="1"/>
</dbReference>
<evidence type="ECO:0000313" key="2">
    <source>
        <dbReference type="EMBL" id="EQD80353.1"/>
    </source>
</evidence>
<accession>T1CFC5</accession>
<reference evidence="2" key="2">
    <citation type="journal article" date="2014" name="ISME J.">
        <title>Microbial stratification in low pH oxic and suboxic macroscopic growths along an acid mine drainage.</title>
        <authorList>
            <person name="Mendez-Garcia C."/>
            <person name="Mesa V."/>
            <person name="Sprenger R.R."/>
            <person name="Richter M."/>
            <person name="Diez M.S."/>
            <person name="Solano J."/>
            <person name="Bargiela R."/>
            <person name="Golyshina O.V."/>
            <person name="Manteca A."/>
            <person name="Ramos J.L."/>
            <person name="Gallego J.R."/>
            <person name="Llorente I."/>
            <person name="Martins Dos Santos V.A."/>
            <person name="Jensen O.N."/>
            <person name="Pelaez A.I."/>
            <person name="Sanchez J."/>
            <person name="Ferrer M."/>
        </authorList>
    </citation>
    <scope>NUCLEOTIDE SEQUENCE</scope>
</reference>
<dbReference type="AlphaFoldDB" id="T1CFC5"/>
<comment type="caution">
    <text evidence="2">The sequence shown here is derived from an EMBL/GenBank/DDBJ whole genome shotgun (WGS) entry which is preliminary data.</text>
</comment>
<dbReference type="InterPro" id="IPR001029">
    <property type="entry name" value="Flagellin_N"/>
</dbReference>
<sequence>MSGLLINYNAAATNAINNLDSTNTSLTQTVGELSSGLQIQTAADNPSGYVIGQFLQQEANGYTQSISNTQDAVSLL</sequence>
<keyword evidence="2" id="KW-0282">Flagellum</keyword>